<evidence type="ECO:0000313" key="1">
    <source>
        <dbReference type="EMBL" id="KAK9728434.1"/>
    </source>
</evidence>
<proteinExistence type="predicted"/>
<name>A0AAW1L1H2_POPJA</name>
<evidence type="ECO:0000313" key="2">
    <source>
        <dbReference type="Proteomes" id="UP001458880"/>
    </source>
</evidence>
<keyword evidence="2" id="KW-1185">Reference proteome</keyword>
<accession>A0AAW1L1H2</accession>
<organism evidence="1 2">
    <name type="scientific">Popillia japonica</name>
    <name type="common">Japanese beetle</name>
    <dbReference type="NCBI Taxonomy" id="7064"/>
    <lineage>
        <taxon>Eukaryota</taxon>
        <taxon>Metazoa</taxon>
        <taxon>Ecdysozoa</taxon>
        <taxon>Arthropoda</taxon>
        <taxon>Hexapoda</taxon>
        <taxon>Insecta</taxon>
        <taxon>Pterygota</taxon>
        <taxon>Neoptera</taxon>
        <taxon>Endopterygota</taxon>
        <taxon>Coleoptera</taxon>
        <taxon>Polyphaga</taxon>
        <taxon>Scarabaeiformia</taxon>
        <taxon>Scarabaeidae</taxon>
        <taxon>Rutelinae</taxon>
        <taxon>Popillia</taxon>
    </lineage>
</organism>
<gene>
    <name evidence="1" type="ORF">QE152_g17996</name>
</gene>
<protein>
    <submittedName>
        <fullName evidence="1">Uncharacterized protein</fullName>
    </submittedName>
</protein>
<dbReference type="AlphaFoldDB" id="A0AAW1L1H2"/>
<comment type="caution">
    <text evidence="1">The sequence shown here is derived from an EMBL/GenBank/DDBJ whole genome shotgun (WGS) entry which is preliminary data.</text>
</comment>
<dbReference type="EMBL" id="JASPKY010000170">
    <property type="protein sequence ID" value="KAK9728434.1"/>
    <property type="molecule type" value="Genomic_DNA"/>
</dbReference>
<sequence length="90" mass="10692">MHSAKNRLFAKHGHICEVTSGWDDLIMYQDSSHILTQIKRQWIRFRMASELNNRCSLYLKSQKAIDAEHRRHLNYLHIIHPFSESNRCGT</sequence>
<reference evidence="1 2" key="1">
    <citation type="journal article" date="2024" name="BMC Genomics">
        <title>De novo assembly and annotation of Popillia japonica's genome with initial clues to its potential as an invasive pest.</title>
        <authorList>
            <person name="Cucini C."/>
            <person name="Boschi S."/>
            <person name="Funari R."/>
            <person name="Cardaioli E."/>
            <person name="Iannotti N."/>
            <person name="Marturano G."/>
            <person name="Paoli F."/>
            <person name="Bruttini M."/>
            <person name="Carapelli A."/>
            <person name="Frati F."/>
            <person name="Nardi F."/>
        </authorList>
    </citation>
    <scope>NUCLEOTIDE SEQUENCE [LARGE SCALE GENOMIC DNA]</scope>
    <source>
        <strain evidence="1">DMR45628</strain>
    </source>
</reference>
<dbReference type="Proteomes" id="UP001458880">
    <property type="component" value="Unassembled WGS sequence"/>
</dbReference>